<accession>A0A0P1EP66</accession>
<feature type="transmembrane region" description="Helical" evidence="1">
    <location>
        <begin position="142"/>
        <end position="165"/>
    </location>
</feature>
<proteinExistence type="predicted"/>
<keyword evidence="1" id="KW-0812">Transmembrane</keyword>
<evidence type="ECO:0000313" key="3">
    <source>
        <dbReference type="Proteomes" id="UP000054823"/>
    </source>
</evidence>
<evidence type="ECO:0000313" key="2">
    <source>
        <dbReference type="EMBL" id="CUH51893.1"/>
    </source>
</evidence>
<dbReference type="Proteomes" id="UP000054823">
    <property type="component" value="Unassembled WGS sequence"/>
</dbReference>
<evidence type="ECO:0000256" key="1">
    <source>
        <dbReference type="SAM" id="Phobius"/>
    </source>
</evidence>
<dbReference type="AlphaFoldDB" id="A0A0P1EP66"/>
<dbReference type="EMBL" id="CYPW01000009">
    <property type="protein sequence ID" value="CUH51893.1"/>
    <property type="molecule type" value="Genomic_DNA"/>
</dbReference>
<keyword evidence="1" id="KW-1133">Transmembrane helix</keyword>
<reference evidence="2 3" key="1">
    <citation type="submission" date="2015-09" db="EMBL/GenBank/DDBJ databases">
        <authorList>
            <consortium name="Swine Surveillance"/>
        </authorList>
    </citation>
    <scope>NUCLEOTIDE SEQUENCE [LARGE SCALE GENOMIC DNA]</scope>
    <source>
        <strain evidence="2 3">CECT 7688</strain>
    </source>
</reference>
<organism evidence="2 3">
    <name type="scientific">Shimia marina</name>
    <dbReference type="NCBI Taxonomy" id="321267"/>
    <lineage>
        <taxon>Bacteria</taxon>
        <taxon>Pseudomonadati</taxon>
        <taxon>Pseudomonadota</taxon>
        <taxon>Alphaproteobacteria</taxon>
        <taxon>Rhodobacterales</taxon>
        <taxon>Roseobacteraceae</taxon>
    </lineage>
</organism>
<protein>
    <submittedName>
        <fullName evidence="2">Uncharacterized protein</fullName>
    </submittedName>
</protein>
<feature type="transmembrane region" description="Helical" evidence="1">
    <location>
        <begin position="59"/>
        <end position="84"/>
    </location>
</feature>
<keyword evidence="3" id="KW-1185">Reference proteome</keyword>
<name>A0A0P1EP66_9RHOB</name>
<sequence>MTVVGEKDLLEIAKYALKTGDDSITEQYQEVQSVRLRASFLITINALSSALFVEITGSFVASFVTALAILGFVACNLFCIRVMIPSGDWRLTKSGGQIVRSFVDNNQHLKAYQVLGILAIKTDEDQTENEKIVRRAHENFRYASYSFAASTIFWIMNTGLLRYLMEGLTL</sequence>
<dbReference type="STRING" id="321267.SHM7688_01332"/>
<keyword evidence="1" id="KW-0472">Membrane</keyword>
<gene>
    <name evidence="2" type="ORF">SHM7688_01332</name>
</gene>